<dbReference type="EMBL" id="CADCXU010027711">
    <property type="protein sequence ID" value="CAB0014336.1"/>
    <property type="molecule type" value="Genomic_DNA"/>
</dbReference>
<gene>
    <name evidence="1" type="ORF">NTEN_LOCUS18771</name>
</gene>
<keyword evidence="2" id="KW-1185">Reference proteome</keyword>
<dbReference type="AlphaFoldDB" id="A0A6H5H8X1"/>
<evidence type="ECO:0000313" key="2">
    <source>
        <dbReference type="Proteomes" id="UP000479000"/>
    </source>
</evidence>
<name>A0A6H5H8X1_9HEMI</name>
<dbReference type="OrthoDB" id="428850at2759"/>
<protein>
    <submittedName>
        <fullName evidence="1">Uncharacterized protein</fullName>
    </submittedName>
</protein>
<accession>A0A6H5H8X1</accession>
<sequence length="65" mass="7552">MDKLLKCLLKVTEKKMRIKTKSLWKLLNAFHCPTPNTYMGLTITRLTLLCLSNILPLHPKDTQKN</sequence>
<evidence type="ECO:0000313" key="1">
    <source>
        <dbReference type="EMBL" id="CAB0014336.1"/>
    </source>
</evidence>
<reference evidence="1 2" key="1">
    <citation type="submission" date="2020-02" db="EMBL/GenBank/DDBJ databases">
        <authorList>
            <person name="Ferguson B K."/>
        </authorList>
    </citation>
    <scope>NUCLEOTIDE SEQUENCE [LARGE SCALE GENOMIC DNA]</scope>
</reference>
<dbReference type="Proteomes" id="UP000479000">
    <property type="component" value="Unassembled WGS sequence"/>
</dbReference>
<organism evidence="1 2">
    <name type="scientific">Nesidiocoris tenuis</name>
    <dbReference type="NCBI Taxonomy" id="355587"/>
    <lineage>
        <taxon>Eukaryota</taxon>
        <taxon>Metazoa</taxon>
        <taxon>Ecdysozoa</taxon>
        <taxon>Arthropoda</taxon>
        <taxon>Hexapoda</taxon>
        <taxon>Insecta</taxon>
        <taxon>Pterygota</taxon>
        <taxon>Neoptera</taxon>
        <taxon>Paraneoptera</taxon>
        <taxon>Hemiptera</taxon>
        <taxon>Heteroptera</taxon>
        <taxon>Panheteroptera</taxon>
        <taxon>Cimicomorpha</taxon>
        <taxon>Miridae</taxon>
        <taxon>Dicyphina</taxon>
        <taxon>Nesidiocoris</taxon>
    </lineage>
</organism>
<proteinExistence type="predicted"/>